<dbReference type="SUPFAM" id="SSF47616">
    <property type="entry name" value="GST C-terminal domain-like"/>
    <property type="match status" value="1"/>
</dbReference>
<evidence type="ECO:0000259" key="3">
    <source>
        <dbReference type="PROSITE" id="PS50405"/>
    </source>
</evidence>
<dbReference type="PROSITE" id="PS50405">
    <property type="entry name" value="GST_CTER"/>
    <property type="match status" value="1"/>
</dbReference>
<dbReference type="GO" id="GO:0004364">
    <property type="term" value="F:glutathione transferase activity"/>
    <property type="evidence" value="ECO:0007669"/>
    <property type="project" value="TreeGrafter"/>
</dbReference>
<dbReference type="InterPro" id="IPR036282">
    <property type="entry name" value="Glutathione-S-Trfase_C_sf"/>
</dbReference>
<evidence type="ECO:0008006" key="6">
    <source>
        <dbReference type="Google" id="ProtNLM"/>
    </source>
</evidence>
<feature type="region of interest" description="Disordered" evidence="1">
    <location>
        <begin position="39"/>
        <end position="64"/>
    </location>
</feature>
<dbReference type="GO" id="GO:0006749">
    <property type="term" value="P:glutathione metabolic process"/>
    <property type="evidence" value="ECO:0007669"/>
    <property type="project" value="TreeGrafter"/>
</dbReference>
<dbReference type="PROSITE" id="PS50404">
    <property type="entry name" value="GST_NTER"/>
    <property type="match status" value="1"/>
</dbReference>
<dbReference type="EMBL" id="LGRX02005273">
    <property type="protein sequence ID" value="KAK3278809.1"/>
    <property type="molecule type" value="Genomic_DNA"/>
</dbReference>
<evidence type="ECO:0000313" key="5">
    <source>
        <dbReference type="Proteomes" id="UP001190700"/>
    </source>
</evidence>
<dbReference type="Pfam" id="PF14497">
    <property type="entry name" value="GST_C_3"/>
    <property type="match status" value="1"/>
</dbReference>
<dbReference type="AlphaFoldDB" id="A0AAE0LBK1"/>
<protein>
    <recommendedName>
        <fullName evidence="6">Glutathione S-transferase</fullName>
    </recommendedName>
</protein>
<comment type="caution">
    <text evidence="4">The sequence shown here is derived from an EMBL/GenBank/DDBJ whole genome shotgun (WGS) entry which is preliminary data.</text>
</comment>
<evidence type="ECO:0000313" key="4">
    <source>
        <dbReference type="EMBL" id="KAK3278809.1"/>
    </source>
</evidence>
<dbReference type="Gene3D" id="1.20.1050.10">
    <property type="match status" value="1"/>
</dbReference>
<evidence type="ECO:0000259" key="2">
    <source>
        <dbReference type="PROSITE" id="PS50404"/>
    </source>
</evidence>
<feature type="compositionally biased region" description="Basic and acidic residues" evidence="1">
    <location>
        <begin position="39"/>
        <end position="63"/>
    </location>
</feature>
<sequence>MSPQVPTLHYFRFPGRALAARVALFNALGTEGWKDERHSLPRFKKDQQQQLHQDSERLNDGEKGNFVTSNLPQLNLPCGLKVTQSHAIARYAGKLDGQGANAPFHVRGLYPQIAKDALLVDEAVAIVDQILLLTPKDDDKETRLRKRELYRQTGFLRKGLEILEGRISDSGGPFLLGEQLTVADLYVRSPLCDVFETGQFEGVAAEYLHEFPCVQRCGAAVLDHPLVQAYKKAYKT</sequence>
<dbReference type="InterPro" id="IPR010987">
    <property type="entry name" value="Glutathione-S-Trfase_C-like"/>
</dbReference>
<gene>
    <name evidence="4" type="ORF">CYMTET_13277</name>
</gene>
<proteinExistence type="predicted"/>
<name>A0AAE0LBK1_9CHLO</name>
<feature type="domain" description="GST N-terminal" evidence="2">
    <location>
        <begin position="6"/>
        <end position="100"/>
    </location>
</feature>
<keyword evidence="5" id="KW-1185">Reference proteome</keyword>
<feature type="domain" description="GST C-terminal" evidence="3">
    <location>
        <begin position="113"/>
        <end position="236"/>
    </location>
</feature>
<accession>A0AAE0LBK1</accession>
<dbReference type="Gene3D" id="3.40.30.10">
    <property type="entry name" value="Glutaredoxin"/>
    <property type="match status" value="1"/>
</dbReference>
<dbReference type="InterPro" id="IPR004046">
    <property type="entry name" value="GST_C"/>
</dbReference>
<dbReference type="PANTHER" id="PTHR11571">
    <property type="entry name" value="GLUTATHIONE S-TRANSFERASE"/>
    <property type="match status" value="1"/>
</dbReference>
<dbReference type="InterPro" id="IPR050213">
    <property type="entry name" value="GST_superfamily"/>
</dbReference>
<organism evidence="4 5">
    <name type="scientific">Cymbomonas tetramitiformis</name>
    <dbReference type="NCBI Taxonomy" id="36881"/>
    <lineage>
        <taxon>Eukaryota</taxon>
        <taxon>Viridiplantae</taxon>
        <taxon>Chlorophyta</taxon>
        <taxon>Pyramimonadophyceae</taxon>
        <taxon>Pyramimonadales</taxon>
        <taxon>Pyramimonadaceae</taxon>
        <taxon>Cymbomonas</taxon>
    </lineage>
</organism>
<dbReference type="Proteomes" id="UP001190700">
    <property type="component" value="Unassembled WGS sequence"/>
</dbReference>
<dbReference type="InterPro" id="IPR004045">
    <property type="entry name" value="Glutathione_S-Trfase_N"/>
</dbReference>
<reference evidence="4 5" key="1">
    <citation type="journal article" date="2015" name="Genome Biol. Evol.">
        <title>Comparative Genomics of a Bacterivorous Green Alga Reveals Evolutionary Causalities and Consequences of Phago-Mixotrophic Mode of Nutrition.</title>
        <authorList>
            <person name="Burns J.A."/>
            <person name="Paasch A."/>
            <person name="Narechania A."/>
            <person name="Kim E."/>
        </authorList>
    </citation>
    <scope>NUCLEOTIDE SEQUENCE [LARGE SCALE GENOMIC DNA]</scope>
    <source>
        <strain evidence="4 5">PLY_AMNH</strain>
    </source>
</reference>
<evidence type="ECO:0000256" key="1">
    <source>
        <dbReference type="SAM" id="MobiDB-lite"/>
    </source>
</evidence>
<dbReference type="PANTHER" id="PTHR11571:SF252">
    <property type="entry name" value="GLUTATHIONE S-TRANSFERASE"/>
    <property type="match status" value="1"/>
</dbReference>